<organism evidence="3 4">
    <name type="scientific">Microcoleus asticus IPMA8</name>
    <dbReference type="NCBI Taxonomy" id="2563858"/>
    <lineage>
        <taxon>Bacteria</taxon>
        <taxon>Bacillati</taxon>
        <taxon>Cyanobacteriota</taxon>
        <taxon>Cyanophyceae</taxon>
        <taxon>Oscillatoriophycideae</taxon>
        <taxon>Oscillatoriales</taxon>
        <taxon>Microcoleaceae</taxon>
        <taxon>Microcoleus</taxon>
        <taxon>Microcoleus asticus</taxon>
    </lineage>
</organism>
<dbReference type="SUPFAM" id="SSF51445">
    <property type="entry name" value="(Trans)glycosidases"/>
    <property type="match status" value="1"/>
</dbReference>
<evidence type="ECO:0000313" key="3">
    <source>
        <dbReference type="EMBL" id="NQE36882.1"/>
    </source>
</evidence>
<dbReference type="PANTHER" id="PTHR43405">
    <property type="entry name" value="GLYCOSYL HYDROLASE DIGH"/>
    <property type="match status" value="1"/>
</dbReference>
<dbReference type="Gene3D" id="3.20.20.80">
    <property type="entry name" value="Glycosidases"/>
    <property type="match status" value="1"/>
</dbReference>
<name>A0ABX2D2M0_9CYAN</name>
<dbReference type="InterPro" id="IPR017853">
    <property type="entry name" value="GH"/>
</dbReference>
<dbReference type="Pfam" id="PF02638">
    <property type="entry name" value="GHL10"/>
    <property type="match status" value="1"/>
</dbReference>
<keyword evidence="1" id="KW-0732">Signal</keyword>
<dbReference type="Proteomes" id="UP000702425">
    <property type="component" value="Unassembled WGS sequence"/>
</dbReference>
<dbReference type="RefSeq" id="WP_172190741.1">
    <property type="nucleotide sequence ID" value="NZ_CAWPPK010000005.1"/>
</dbReference>
<gene>
    <name evidence="3" type="ORF">E5S67_04648</name>
</gene>
<evidence type="ECO:0000259" key="2">
    <source>
        <dbReference type="Pfam" id="PF02638"/>
    </source>
</evidence>
<keyword evidence="4" id="KW-1185">Reference proteome</keyword>
<sequence length="391" mass="44250">MPFFTPFQSAIRSFASSIQQRLATTGFSAPNPATLPSSFATNNPGGIRGVWIPTTDCKVLTSKERIAEAMDFLADTGFNTVFPIIWSQGYTAYPSQIMRENFGVEIDSRYQGRDPLAEICVEAKRVGLKVIPCFEYGFVSSYNRKGGHLLAKKPEWAARDSSGNLLKKNNFDWMNSLDPEVQNFVLGLMLEVAKNYPVNGVQGDDRIAFPVEGGYDEKTVKRYREECGKAAPSNCKDKHWLQWRADIITKFVARLHREVKAINPDLLLSMSPSPYEWGLEEYLQDSKAWVDQNLVDLLHPQFYRRDFNAYKQLVDKLIERQLSGQQVKCVSPGILLTNRGSKYSITPELLLQVIAYNRSRGIQGEVMFFYEGLRDNGNALAEVLKKGPYAR</sequence>
<feature type="domain" description="Glycosyl hydrolase-like 10" evidence="2">
    <location>
        <begin position="47"/>
        <end position="333"/>
    </location>
</feature>
<dbReference type="PANTHER" id="PTHR43405:SF1">
    <property type="entry name" value="GLYCOSYL HYDROLASE DIGH"/>
    <property type="match status" value="1"/>
</dbReference>
<proteinExistence type="predicted"/>
<dbReference type="EMBL" id="SRRZ01000102">
    <property type="protein sequence ID" value="NQE36882.1"/>
    <property type="molecule type" value="Genomic_DNA"/>
</dbReference>
<reference evidence="3 4" key="1">
    <citation type="journal article" date="2020" name="Sci. Rep.">
        <title>A novel cyanobacterial geosmin producer, revising GeoA distribution and dispersion patterns in Bacteria.</title>
        <authorList>
            <person name="Churro C."/>
            <person name="Semedo-Aguiar A.P."/>
            <person name="Silva A.D."/>
            <person name="Pereira-Leal J.B."/>
            <person name="Leite R.B."/>
        </authorList>
    </citation>
    <scope>NUCLEOTIDE SEQUENCE [LARGE SCALE GENOMIC DNA]</scope>
    <source>
        <strain evidence="3 4">IPMA8</strain>
    </source>
</reference>
<evidence type="ECO:0000256" key="1">
    <source>
        <dbReference type="ARBA" id="ARBA00022729"/>
    </source>
</evidence>
<evidence type="ECO:0000313" key="4">
    <source>
        <dbReference type="Proteomes" id="UP000702425"/>
    </source>
</evidence>
<accession>A0ABX2D2M0</accession>
<dbReference type="InterPro" id="IPR052177">
    <property type="entry name" value="Divisome_Glycosyl_Hydrolase"/>
</dbReference>
<dbReference type="InterPro" id="IPR003790">
    <property type="entry name" value="GHL10"/>
</dbReference>
<protein>
    <recommendedName>
        <fullName evidence="2">Glycosyl hydrolase-like 10 domain-containing protein</fullName>
    </recommendedName>
</protein>
<comment type="caution">
    <text evidence="3">The sequence shown here is derived from an EMBL/GenBank/DDBJ whole genome shotgun (WGS) entry which is preliminary data.</text>
</comment>